<gene>
    <name evidence="2" type="ORF">FAA86_10685</name>
</gene>
<proteinExistence type="predicted"/>
<evidence type="ECO:0000313" key="2">
    <source>
        <dbReference type="EMBL" id="THV35800.1"/>
    </source>
</evidence>
<organism evidence="2 3">
    <name type="scientific">Rhizobium rosettiformans W3</name>
    <dbReference type="NCBI Taxonomy" id="538378"/>
    <lineage>
        <taxon>Bacteria</taxon>
        <taxon>Pseudomonadati</taxon>
        <taxon>Pseudomonadota</taxon>
        <taxon>Alphaproteobacteria</taxon>
        <taxon>Hyphomicrobiales</taxon>
        <taxon>Rhizobiaceae</taxon>
        <taxon>Rhizobium/Agrobacterium group</taxon>
        <taxon>Rhizobium</taxon>
    </lineage>
</organism>
<evidence type="ECO:0000256" key="1">
    <source>
        <dbReference type="SAM" id="SignalP"/>
    </source>
</evidence>
<evidence type="ECO:0000313" key="3">
    <source>
        <dbReference type="Proteomes" id="UP000307378"/>
    </source>
</evidence>
<keyword evidence="1" id="KW-0732">Signal</keyword>
<sequence length="108" mass="11806">MRNAVSLLMAGLIGLAASSAYADNLSFTLENQTPNMIVQFYATPADGGTRSELLNKKGLYGGKSRQLTIADGSDACVYKIRAVFENDSFYDVRDEVDFCENDTYTLAD</sequence>
<feature type="signal peptide" evidence="1">
    <location>
        <begin position="1"/>
        <end position="22"/>
    </location>
</feature>
<dbReference type="AlphaFoldDB" id="A0A4S8PW37"/>
<dbReference type="EMBL" id="STGU01000005">
    <property type="protein sequence ID" value="THV35800.1"/>
    <property type="molecule type" value="Genomic_DNA"/>
</dbReference>
<name>A0A4S8PW37_9HYPH</name>
<accession>A0A4S8PW37</accession>
<dbReference type="Proteomes" id="UP000307378">
    <property type="component" value="Unassembled WGS sequence"/>
</dbReference>
<protein>
    <submittedName>
        <fullName evidence="2">Uncharacterized protein</fullName>
    </submittedName>
</protein>
<dbReference type="RefSeq" id="WP_136540445.1">
    <property type="nucleotide sequence ID" value="NZ_STGU01000005.1"/>
</dbReference>
<reference evidence="2 3" key="1">
    <citation type="submission" date="2019-04" db="EMBL/GenBank/DDBJ databases">
        <title>genome sequence of strain W3.</title>
        <authorList>
            <person name="Gao J."/>
            <person name="Sun J."/>
        </authorList>
    </citation>
    <scope>NUCLEOTIDE SEQUENCE [LARGE SCALE GENOMIC DNA]</scope>
    <source>
        <strain evidence="2 3">W3</strain>
    </source>
</reference>
<feature type="chain" id="PRO_5020699770" evidence="1">
    <location>
        <begin position="23"/>
        <end position="108"/>
    </location>
</feature>
<comment type="caution">
    <text evidence="2">The sequence shown here is derived from an EMBL/GenBank/DDBJ whole genome shotgun (WGS) entry which is preliminary data.</text>
</comment>